<dbReference type="GO" id="GO:0006123">
    <property type="term" value="P:mitochondrial electron transport, cytochrome c to oxygen"/>
    <property type="evidence" value="ECO:0007669"/>
    <property type="project" value="TreeGrafter"/>
</dbReference>
<feature type="transmembrane region" description="Helical" evidence="9">
    <location>
        <begin position="128"/>
        <end position="149"/>
    </location>
</feature>
<dbReference type="Gene3D" id="1.10.287.70">
    <property type="match status" value="1"/>
</dbReference>
<dbReference type="GO" id="GO:0016020">
    <property type="term" value="C:membrane"/>
    <property type="evidence" value="ECO:0007669"/>
    <property type="project" value="UniProtKB-SubCell"/>
</dbReference>
<evidence type="ECO:0000256" key="7">
    <source>
        <dbReference type="ARBA" id="ARBA00023136"/>
    </source>
</evidence>
<dbReference type="PANTHER" id="PTHR11403">
    <property type="entry name" value="CYTOCHROME C OXIDASE SUBUNIT III"/>
    <property type="match status" value="1"/>
</dbReference>
<organism evidence="11">
    <name type="scientific">Pheidole obscurithorax</name>
    <dbReference type="NCBI Taxonomy" id="458959"/>
    <lineage>
        <taxon>Eukaryota</taxon>
        <taxon>Metazoa</taxon>
        <taxon>Ecdysozoa</taxon>
        <taxon>Arthropoda</taxon>
        <taxon>Hexapoda</taxon>
        <taxon>Insecta</taxon>
        <taxon>Pterygota</taxon>
        <taxon>Neoptera</taxon>
        <taxon>Endopterygota</taxon>
        <taxon>Hymenoptera</taxon>
        <taxon>Apocrita</taxon>
        <taxon>Aculeata</taxon>
        <taxon>Formicoidea</taxon>
        <taxon>Formicidae</taxon>
        <taxon>Myrmicinae</taxon>
        <taxon>Pheidole</taxon>
    </lineage>
</organism>
<keyword evidence="5" id="KW-1278">Translocase</keyword>
<dbReference type="InterPro" id="IPR033945">
    <property type="entry name" value="Cyt_c_oxase_su3_dom"/>
</dbReference>
<dbReference type="InterPro" id="IPR013833">
    <property type="entry name" value="Cyt_c_oxidase_su3_a-hlx"/>
</dbReference>
<evidence type="ECO:0000313" key="11">
    <source>
        <dbReference type="EMBL" id="AWN56343.1"/>
    </source>
</evidence>
<dbReference type="AlphaFoldDB" id="A0A2U8XDT8"/>
<feature type="transmembrane region" description="Helical" evidence="9">
    <location>
        <begin position="78"/>
        <end position="101"/>
    </location>
</feature>
<feature type="transmembrane region" description="Helical" evidence="9">
    <location>
        <begin position="190"/>
        <end position="218"/>
    </location>
</feature>
<evidence type="ECO:0000256" key="1">
    <source>
        <dbReference type="ARBA" id="ARBA00004141"/>
    </source>
</evidence>
<sequence length="260" mass="30345">MSKHNHPFHLVTPSPWPIIISLSIFNNLICTVSWFNNLNYMLSLTIPCTFMCMYQWWRDVIREATFQGIHTTYVYNGMRLGMLLFIISEILFFFSFFWAYFHSSLAPTMEIGQLWPPLGIKPFNPFDIPLMNTIILISSGLTITWSHHAMLNSNLTESKNSLIFTISLGIYFTSLQLIEYLEAPFTIADSIYGSTFFIATGFHGLHVIIGTFFLFTCLIRMSSLHFSPAHHFGFEAAAWYWHFVDVVWLFLYISIYWWGF</sequence>
<evidence type="ECO:0000256" key="9">
    <source>
        <dbReference type="SAM" id="Phobius"/>
    </source>
</evidence>
<evidence type="ECO:0000256" key="2">
    <source>
        <dbReference type="ARBA" id="ARBA00010581"/>
    </source>
</evidence>
<dbReference type="CDD" id="cd01665">
    <property type="entry name" value="Cyt_c_Oxidase_III"/>
    <property type="match status" value="1"/>
</dbReference>
<dbReference type="Pfam" id="PF00510">
    <property type="entry name" value="COX3"/>
    <property type="match status" value="1"/>
</dbReference>
<feature type="transmembrane region" description="Helical" evidence="9">
    <location>
        <begin position="161"/>
        <end position="178"/>
    </location>
</feature>
<evidence type="ECO:0000256" key="8">
    <source>
        <dbReference type="RuleBase" id="RU003375"/>
    </source>
</evidence>
<name>A0A2U8XDT8_9HYME</name>
<evidence type="ECO:0000256" key="4">
    <source>
        <dbReference type="ARBA" id="ARBA00022692"/>
    </source>
</evidence>
<comment type="similarity">
    <text evidence="2 8">Belongs to the cytochrome c oxidase subunit 3 family.</text>
</comment>
<dbReference type="PANTHER" id="PTHR11403:SF7">
    <property type="entry name" value="CYTOCHROME C OXIDASE SUBUNIT 3"/>
    <property type="match status" value="1"/>
</dbReference>
<dbReference type="Gene3D" id="1.20.120.80">
    <property type="entry name" value="Cytochrome c oxidase, subunit III, four-helix bundle"/>
    <property type="match status" value="1"/>
</dbReference>
<keyword evidence="4 8" id="KW-0812">Transmembrane</keyword>
<dbReference type="InterPro" id="IPR035973">
    <property type="entry name" value="Cyt_c_oxidase_su3-like_sf"/>
</dbReference>
<dbReference type="SUPFAM" id="SSF81452">
    <property type="entry name" value="Cytochrome c oxidase subunit III-like"/>
    <property type="match status" value="1"/>
</dbReference>
<evidence type="ECO:0000256" key="5">
    <source>
        <dbReference type="ARBA" id="ARBA00022967"/>
    </source>
</evidence>
<evidence type="ECO:0000259" key="10">
    <source>
        <dbReference type="PROSITE" id="PS50253"/>
    </source>
</evidence>
<geneLocation type="mitochondrion" evidence="11"/>
<accession>A0A2U8XDT8</accession>
<proteinExistence type="inferred from homology"/>
<dbReference type="FunFam" id="1.20.120.80:FF:000002">
    <property type="entry name" value="Cytochrome c oxidase subunit 3"/>
    <property type="match status" value="1"/>
</dbReference>
<evidence type="ECO:0000256" key="3">
    <source>
        <dbReference type="ARBA" id="ARBA00015944"/>
    </source>
</evidence>
<dbReference type="GO" id="GO:0004129">
    <property type="term" value="F:cytochrome-c oxidase activity"/>
    <property type="evidence" value="ECO:0007669"/>
    <property type="project" value="InterPro"/>
</dbReference>
<protein>
    <recommendedName>
        <fullName evidence="3 8">Cytochrome c oxidase subunit 3</fullName>
    </recommendedName>
</protein>
<dbReference type="InterPro" id="IPR024791">
    <property type="entry name" value="Cyt_c/ubiquinol_Oxase_su3"/>
</dbReference>
<keyword evidence="7 9" id="KW-0472">Membrane</keyword>
<dbReference type="InterPro" id="IPR000298">
    <property type="entry name" value="Cyt_c_oxidase-like_su3"/>
</dbReference>
<keyword evidence="6 9" id="KW-1133">Transmembrane helix</keyword>
<feature type="transmembrane region" description="Helical" evidence="9">
    <location>
        <begin position="239"/>
        <end position="259"/>
    </location>
</feature>
<dbReference type="EMBL" id="MG253277">
    <property type="protein sequence ID" value="AWN56343.1"/>
    <property type="molecule type" value="Genomic_DNA"/>
</dbReference>
<comment type="function">
    <text evidence="8">Component of the cytochrome c oxidase, the last enzyme in the mitochondrial electron transport chain which drives oxidative phosphorylation. The respiratory chain contains 3 multisubunit complexes succinate dehydrogenase (complex II, CII), ubiquinol-cytochrome c oxidoreductase (cytochrome b-c1 complex, complex III, CIII) and cytochrome c oxidase (complex IV, CIV), that cooperate to transfer electrons derived from NADH and succinate to molecular oxygen, creating an electrochemical gradient over the inner membrane that drives transmembrane transport and the ATP synthase. Cytochrome c oxidase is the component of the respiratory chain that catalyzes the reduction of oxygen to water. Electrons originating from reduced cytochrome c in the intermembrane space (IMS) are transferred via the dinuclear copper A center (CU(A)) of subunit 2 and heme A of subunit 1 to the active site in subunit 1, a binuclear center (BNC) formed by heme A3 and copper B (CU(B)). The BNC reduces molecular oxygen to 2 water molecules using 4 electrons from cytochrome c in the IMS and 4 protons from the mitochondrial matrix.</text>
</comment>
<dbReference type="PROSITE" id="PS50253">
    <property type="entry name" value="COX3"/>
    <property type="match status" value="1"/>
</dbReference>
<comment type="subcellular location">
    <subcellularLocation>
        <location evidence="1">Membrane</location>
        <topology evidence="1">Multi-pass membrane protein</topology>
    </subcellularLocation>
</comment>
<evidence type="ECO:0000256" key="6">
    <source>
        <dbReference type="ARBA" id="ARBA00022989"/>
    </source>
</evidence>
<feature type="domain" description="Heme-copper oxidase subunit III family profile" evidence="10">
    <location>
        <begin position="4"/>
        <end position="260"/>
    </location>
</feature>
<keyword evidence="8 11" id="KW-0496">Mitochondrion</keyword>
<feature type="transmembrane region" description="Helical" evidence="9">
    <location>
        <begin position="16"/>
        <end position="34"/>
    </location>
</feature>
<dbReference type="GO" id="GO:0005739">
    <property type="term" value="C:mitochondrion"/>
    <property type="evidence" value="ECO:0007669"/>
    <property type="project" value="TreeGrafter"/>
</dbReference>
<reference evidence="11" key="1">
    <citation type="submission" date="2017-10" db="EMBL/GenBank/DDBJ databases">
        <title>Mitogenomes of tropical arthropods.</title>
        <authorList>
            <person name="Pires Paula D."/>
            <person name="Coiti Togawa R."/>
        </authorList>
    </citation>
    <scope>NUCLEOTIDE SEQUENCE</scope>
</reference>